<dbReference type="Gene3D" id="1.25.40.10">
    <property type="entry name" value="Tetratricopeptide repeat domain"/>
    <property type="match status" value="1"/>
</dbReference>
<protein>
    <submittedName>
        <fullName evidence="1">Uncharacterized protein</fullName>
    </submittedName>
</protein>
<sequence>MMQASFKAQGDYAFEREDYVHASAQYTLAIGSGPEDPILYSKRCLCYLRMGEKNKALDDASTCERLGCFVSRRFHEQGSALIPTEDYGQAGEALISSLKLDSESGPAGEGSREEDV</sequence>
<dbReference type="EMBL" id="JAUUTY010000005">
    <property type="protein sequence ID" value="KAK1629905.1"/>
    <property type="molecule type" value="Genomic_DNA"/>
</dbReference>
<dbReference type="PANTHER" id="PTHR46224:SF22">
    <property type="match status" value="1"/>
</dbReference>
<evidence type="ECO:0000313" key="2">
    <source>
        <dbReference type="Proteomes" id="UP001231189"/>
    </source>
</evidence>
<dbReference type="InterPro" id="IPR051616">
    <property type="entry name" value="Cul2-RING_E3_ligase_SR"/>
</dbReference>
<gene>
    <name evidence="1" type="ORF">QYE76_004220</name>
</gene>
<organism evidence="1 2">
    <name type="scientific">Lolium multiflorum</name>
    <name type="common">Italian ryegrass</name>
    <name type="synonym">Lolium perenne subsp. multiflorum</name>
    <dbReference type="NCBI Taxonomy" id="4521"/>
    <lineage>
        <taxon>Eukaryota</taxon>
        <taxon>Viridiplantae</taxon>
        <taxon>Streptophyta</taxon>
        <taxon>Embryophyta</taxon>
        <taxon>Tracheophyta</taxon>
        <taxon>Spermatophyta</taxon>
        <taxon>Magnoliopsida</taxon>
        <taxon>Liliopsida</taxon>
        <taxon>Poales</taxon>
        <taxon>Poaceae</taxon>
        <taxon>BOP clade</taxon>
        <taxon>Pooideae</taxon>
        <taxon>Poodae</taxon>
        <taxon>Poeae</taxon>
        <taxon>Poeae Chloroplast Group 2 (Poeae type)</taxon>
        <taxon>Loliodinae</taxon>
        <taxon>Loliinae</taxon>
        <taxon>Lolium</taxon>
    </lineage>
</organism>
<reference evidence="1" key="1">
    <citation type="submission" date="2023-07" db="EMBL/GenBank/DDBJ databases">
        <title>A chromosome-level genome assembly of Lolium multiflorum.</title>
        <authorList>
            <person name="Chen Y."/>
            <person name="Copetti D."/>
            <person name="Kolliker R."/>
            <person name="Studer B."/>
        </authorList>
    </citation>
    <scope>NUCLEOTIDE SEQUENCE</scope>
    <source>
        <strain evidence="1">02402/16</strain>
        <tissue evidence="1">Leaf</tissue>
    </source>
</reference>
<accession>A0AAD8RRU2</accession>
<dbReference type="InterPro" id="IPR011990">
    <property type="entry name" value="TPR-like_helical_dom_sf"/>
</dbReference>
<proteinExistence type="predicted"/>
<name>A0AAD8RRU2_LOLMU</name>
<keyword evidence="2" id="KW-1185">Reference proteome</keyword>
<evidence type="ECO:0000313" key="1">
    <source>
        <dbReference type="EMBL" id="KAK1629905.1"/>
    </source>
</evidence>
<dbReference type="Proteomes" id="UP001231189">
    <property type="component" value="Unassembled WGS sequence"/>
</dbReference>
<comment type="caution">
    <text evidence="1">The sequence shown here is derived from an EMBL/GenBank/DDBJ whole genome shotgun (WGS) entry which is preliminary data.</text>
</comment>
<dbReference type="AlphaFoldDB" id="A0AAD8RRU2"/>
<dbReference type="PANTHER" id="PTHR46224">
    <property type="entry name" value="ANKYRIN REPEAT FAMILY PROTEIN"/>
    <property type="match status" value="1"/>
</dbReference>
<dbReference type="SUPFAM" id="SSF48452">
    <property type="entry name" value="TPR-like"/>
    <property type="match status" value="1"/>
</dbReference>